<keyword evidence="10" id="KW-1185">Reference proteome</keyword>
<keyword evidence="7" id="KW-0325">Glycoprotein</keyword>
<comment type="caution">
    <text evidence="9">The sequence shown here is derived from an EMBL/GenBank/DDBJ whole genome shotgun (WGS) entry which is preliminary data.</text>
</comment>
<reference evidence="9 10" key="1">
    <citation type="submission" date="2019-09" db="EMBL/GenBank/DDBJ databases">
        <title>Bird 10,000 Genomes (B10K) Project - Family phase.</title>
        <authorList>
            <person name="Zhang G."/>
        </authorList>
    </citation>
    <scope>NUCLEOTIDE SEQUENCE [LARGE SCALE GENOMIC DNA]</scope>
    <source>
        <strain evidence="9">OUT-0002</strain>
    </source>
</reference>
<organism evidence="9 10">
    <name type="scientific">Oreotrochilus melanogaster</name>
    <dbReference type="NCBI Taxonomy" id="689266"/>
    <lineage>
        <taxon>Eukaryota</taxon>
        <taxon>Metazoa</taxon>
        <taxon>Chordata</taxon>
        <taxon>Craniata</taxon>
        <taxon>Vertebrata</taxon>
        <taxon>Euteleostomi</taxon>
        <taxon>Archelosauria</taxon>
        <taxon>Archosauria</taxon>
        <taxon>Dinosauria</taxon>
        <taxon>Saurischia</taxon>
        <taxon>Theropoda</taxon>
        <taxon>Coelurosauria</taxon>
        <taxon>Aves</taxon>
        <taxon>Neognathae</taxon>
        <taxon>Neoaves</taxon>
        <taxon>Strisores</taxon>
        <taxon>Apodiformes</taxon>
        <taxon>Trochilidae</taxon>
        <taxon>Oreotrochilus</taxon>
    </lineage>
</organism>
<proteinExistence type="predicted"/>
<feature type="domain" description="Type I cytokine receptor cytokine-binding" evidence="8">
    <location>
        <begin position="1"/>
        <end position="53"/>
    </location>
</feature>
<evidence type="ECO:0000256" key="5">
    <source>
        <dbReference type="ARBA" id="ARBA00023136"/>
    </source>
</evidence>
<dbReference type="InterPro" id="IPR013783">
    <property type="entry name" value="Ig-like_fold"/>
</dbReference>
<evidence type="ECO:0000256" key="1">
    <source>
        <dbReference type="ARBA" id="ARBA00004479"/>
    </source>
</evidence>
<evidence type="ECO:0000256" key="6">
    <source>
        <dbReference type="ARBA" id="ARBA00023170"/>
    </source>
</evidence>
<dbReference type="InterPro" id="IPR015321">
    <property type="entry name" value="TypeI_recpt_CBD"/>
</dbReference>
<dbReference type="Pfam" id="PF09240">
    <property type="entry name" value="IL6Ra-bind"/>
    <property type="match status" value="1"/>
</dbReference>
<evidence type="ECO:0000256" key="2">
    <source>
        <dbReference type="ARBA" id="ARBA00022692"/>
    </source>
</evidence>
<feature type="non-terminal residue" evidence="9">
    <location>
        <position position="1"/>
    </location>
</feature>
<dbReference type="Proteomes" id="UP000579904">
    <property type="component" value="Unassembled WGS sequence"/>
</dbReference>
<keyword evidence="3" id="KW-0732">Signal</keyword>
<dbReference type="AlphaFoldDB" id="A0A7L3NNK6"/>
<evidence type="ECO:0000256" key="4">
    <source>
        <dbReference type="ARBA" id="ARBA00022989"/>
    </source>
</evidence>
<comment type="subcellular location">
    <subcellularLocation>
        <location evidence="1">Membrane</location>
        <topology evidence="1">Single-pass type I membrane protein</topology>
    </subcellularLocation>
</comment>
<evidence type="ECO:0000313" key="10">
    <source>
        <dbReference type="Proteomes" id="UP000579904"/>
    </source>
</evidence>
<dbReference type="EMBL" id="VZUB01043407">
    <property type="protein sequence ID" value="NXU80537.1"/>
    <property type="molecule type" value="Genomic_DNA"/>
</dbReference>
<feature type="non-terminal residue" evidence="9">
    <location>
        <position position="92"/>
    </location>
</feature>
<keyword evidence="2" id="KW-0812">Transmembrane</keyword>
<evidence type="ECO:0000259" key="8">
    <source>
        <dbReference type="Pfam" id="PF09240"/>
    </source>
</evidence>
<dbReference type="OrthoDB" id="9835959at2759"/>
<keyword evidence="5" id="KW-0472">Membrane</keyword>
<evidence type="ECO:0000313" key="9">
    <source>
        <dbReference type="EMBL" id="NXU80537.1"/>
    </source>
</evidence>
<keyword evidence="6" id="KW-0675">Receptor</keyword>
<dbReference type="Gene3D" id="2.60.40.10">
    <property type="entry name" value="Immunoglobulins"/>
    <property type="match status" value="1"/>
</dbReference>
<evidence type="ECO:0000256" key="7">
    <source>
        <dbReference type="ARBA" id="ARBA00023180"/>
    </source>
</evidence>
<gene>
    <name evidence="9" type="primary">Csf2ra_2</name>
    <name evidence="9" type="ORF">OREMEL_R01043</name>
</gene>
<dbReference type="GO" id="GO:0016020">
    <property type="term" value="C:membrane"/>
    <property type="evidence" value="ECO:0007669"/>
    <property type="project" value="UniProtKB-SubCell"/>
</dbReference>
<accession>A0A7L3NNK6</accession>
<protein>
    <submittedName>
        <fullName evidence="9">CSF2R factor</fullName>
    </submittedName>
</protein>
<keyword evidence="4" id="KW-1133">Transmembrane helix</keyword>
<evidence type="ECO:0000256" key="3">
    <source>
        <dbReference type="ARBA" id="ARBA00022729"/>
    </source>
</evidence>
<sequence length="92" mass="10544">ECKSYIKDGNGRNLGCRFQNVKIEIEKAYFLVNGSSKDSVIQFYDEYIQQYKIKILTPPLNITDNCTADSVGCIMLWQAPLTSHVENSRCFQ</sequence>
<name>A0A7L3NNK6_9AVES</name>